<dbReference type="GO" id="GO:0005886">
    <property type="term" value="C:plasma membrane"/>
    <property type="evidence" value="ECO:0000318"/>
    <property type="project" value="GO_Central"/>
</dbReference>
<comment type="caution">
    <text evidence="10">The sequence shown here is derived from an EMBL/GenBank/DDBJ whole genome shotgun (WGS) entry which is preliminary data.</text>
</comment>
<evidence type="ECO:0000256" key="5">
    <source>
        <dbReference type="ARBA" id="ARBA00022801"/>
    </source>
</evidence>
<dbReference type="AlphaFoldDB" id="A0A0K9PPZ0"/>
<keyword evidence="6" id="KW-0326">Glycosidase</keyword>
<dbReference type="Proteomes" id="UP000036987">
    <property type="component" value="Unassembled WGS sequence"/>
</dbReference>
<dbReference type="GO" id="GO:0005975">
    <property type="term" value="P:carbohydrate metabolic process"/>
    <property type="evidence" value="ECO:0007669"/>
    <property type="project" value="InterPro"/>
</dbReference>
<name>A0A0K9PPZ0_ZOSMR</name>
<evidence type="ECO:0000256" key="8">
    <source>
        <dbReference type="SAM" id="MobiDB-lite"/>
    </source>
</evidence>
<dbReference type="Gene3D" id="3.20.20.80">
    <property type="entry name" value="Glycosidases"/>
    <property type="match status" value="1"/>
</dbReference>
<keyword evidence="9" id="KW-1133">Transmembrane helix</keyword>
<dbReference type="InterPro" id="IPR000490">
    <property type="entry name" value="Glyco_hydro_17"/>
</dbReference>
<organism evidence="10 11">
    <name type="scientific">Zostera marina</name>
    <name type="common">Eelgrass</name>
    <dbReference type="NCBI Taxonomy" id="29655"/>
    <lineage>
        <taxon>Eukaryota</taxon>
        <taxon>Viridiplantae</taxon>
        <taxon>Streptophyta</taxon>
        <taxon>Embryophyta</taxon>
        <taxon>Tracheophyta</taxon>
        <taxon>Spermatophyta</taxon>
        <taxon>Magnoliopsida</taxon>
        <taxon>Liliopsida</taxon>
        <taxon>Zosteraceae</taxon>
        <taxon>Zostera</taxon>
    </lineage>
</organism>
<evidence type="ECO:0000313" key="11">
    <source>
        <dbReference type="Proteomes" id="UP000036987"/>
    </source>
</evidence>
<evidence type="ECO:0000313" key="10">
    <source>
        <dbReference type="EMBL" id="KMZ70292.1"/>
    </source>
</evidence>
<evidence type="ECO:0000256" key="7">
    <source>
        <dbReference type="RuleBase" id="RU004335"/>
    </source>
</evidence>
<evidence type="ECO:0000256" key="6">
    <source>
        <dbReference type="ARBA" id="ARBA00023295"/>
    </source>
</evidence>
<feature type="region of interest" description="Disordered" evidence="8">
    <location>
        <begin position="367"/>
        <end position="391"/>
    </location>
</feature>
<dbReference type="InterPro" id="IPR017853">
    <property type="entry name" value="GH"/>
</dbReference>
<dbReference type="EMBL" id="LFYR01000729">
    <property type="protein sequence ID" value="KMZ70292.1"/>
    <property type="molecule type" value="Genomic_DNA"/>
</dbReference>
<keyword evidence="9" id="KW-0472">Membrane</keyword>
<dbReference type="PANTHER" id="PTHR32227">
    <property type="entry name" value="GLUCAN ENDO-1,3-BETA-GLUCOSIDASE BG1-RELATED-RELATED"/>
    <property type="match status" value="1"/>
</dbReference>
<evidence type="ECO:0000256" key="9">
    <source>
        <dbReference type="SAM" id="Phobius"/>
    </source>
</evidence>
<sequence>MEIRLFNHCYYLLPLFIFLLSTLPLTISIGINYGQVADNLRDPKDVLPLLRSINVTKVKLYDTNPKILKAFAHTGIEFTVGLPDKYITDLANSTSSAIHWLKSNIIPYLPGTNITSITVGNEVLTGKDAANVDSLLPAMESLHTALHKLHLDGRISVTTPYSLDILDSSYPPSSSTFKPDVKPYMAKILPFMWKTKSPFLINAYPYFAYKSDPTGVKIDYVLFESTDSGVVDSTTNLKYDNMLFAQVDAVRAAIVSVLGKKKGGELEVRVSETGWPSKGDVDEKGATKENARKYNGNLMKLVDKEKKGTPMAPHVALEVYIFAVFNENLKPGPTSERNYGLFKPDGTPAYDFGLKLLKKNSTDSLNNSRLTGVGNLTSPTPSPAPTPSLDLNRTSSAHKVSNCFGSLIELVVPAILLVVLSPSW</sequence>
<evidence type="ECO:0000256" key="1">
    <source>
        <dbReference type="ARBA" id="ARBA00000382"/>
    </source>
</evidence>
<evidence type="ECO:0000256" key="3">
    <source>
        <dbReference type="ARBA" id="ARBA00012780"/>
    </source>
</evidence>
<keyword evidence="9" id="KW-0812">Transmembrane</keyword>
<accession>A0A0K9PPZ0</accession>
<dbReference type="STRING" id="29655.A0A0K9PPZ0"/>
<keyword evidence="11" id="KW-1185">Reference proteome</keyword>
<keyword evidence="4" id="KW-0732">Signal</keyword>
<evidence type="ECO:0000256" key="4">
    <source>
        <dbReference type="ARBA" id="ARBA00022729"/>
    </source>
</evidence>
<dbReference type="OMA" id="WVETHII"/>
<dbReference type="GO" id="GO:0042973">
    <property type="term" value="F:glucan endo-1,3-beta-D-glucosidase activity"/>
    <property type="evidence" value="ECO:0007669"/>
    <property type="project" value="UniProtKB-EC"/>
</dbReference>
<protein>
    <recommendedName>
        <fullName evidence="3">glucan endo-1,3-beta-D-glucosidase</fullName>
        <ecNumber evidence="3">3.2.1.39</ecNumber>
    </recommendedName>
</protein>
<dbReference type="FunFam" id="3.20.20.80:FF:000005">
    <property type="entry name" value="Glucan endo-1,3-beta-glucosidase 14"/>
    <property type="match status" value="1"/>
</dbReference>
<dbReference type="OrthoDB" id="77201at2759"/>
<proteinExistence type="inferred from homology"/>
<dbReference type="EC" id="3.2.1.39" evidence="3"/>
<feature type="transmembrane region" description="Helical" evidence="9">
    <location>
        <begin position="12"/>
        <end position="34"/>
    </location>
</feature>
<evidence type="ECO:0000256" key="2">
    <source>
        <dbReference type="ARBA" id="ARBA00008773"/>
    </source>
</evidence>
<dbReference type="SUPFAM" id="SSF51445">
    <property type="entry name" value="(Trans)glycosidases"/>
    <property type="match status" value="1"/>
</dbReference>
<feature type="compositionally biased region" description="Polar residues" evidence="8">
    <location>
        <begin position="367"/>
        <end position="376"/>
    </location>
</feature>
<dbReference type="Pfam" id="PF00332">
    <property type="entry name" value="Glyco_hydro_17"/>
    <property type="match status" value="1"/>
</dbReference>
<keyword evidence="5" id="KW-0378">Hydrolase</keyword>
<reference evidence="11" key="1">
    <citation type="journal article" date="2016" name="Nature">
        <title>The genome of the seagrass Zostera marina reveals angiosperm adaptation to the sea.</title>
        <authorList>
            <person name="Olsen J.L."/>
            <person name="Rouze P."/>
            <person name="Verhelst B."/>
            <person name="Lin Y.-C."/>
            <person name="Bayer T."/>
            <person name="Collen J."/>
            <person name="Dattolo E."/>
            <person name="De Paoli E."/>
            <person name="Dittami S."/>
            <person name="Maumus F."/>
            <person name="Michel G."/>
            <person name="Kersting A."/>
            <person name="Lauritano C."/>
            <person name="Lohaus R."/>
            <person name="Toepel M."/>
            <person name="Tonon T."/>
            <person name="Vanneste K."/>
            <person name="Amirebrahimi M."/>
            <person name="Brakel J."/>
            <person name="Bostroem C."/>
            <person name="Chovatia M."/>
            <person name="Grimwood J."/>
            <person name="Jenkins J.W."/>
            <person name="Jueterbock A."/>
            <person name="Mraz A."/>
            <person name="Stam W.T."/>
            <person name="Tice H."/>
            <person name="Bornberg-Bauer E."/>
            <person name="Green P.J."/>
            <person name="Pearson G.A."/>
            <person name="Procaccini G."/>
            <person name="Duarte C.M."/>
            <person name="Schmutz J."/>
            <person name="Reusch T.B.H."/>
            <person name="Van de Peer Y."/>
        </authorList>
    </citation>
    <scope>NUCLEOTIDE SEQUENCE [LARGE SCALE GENOMIC DNA]</scope>
    <source>
        <strain evidence="11">cv. Finnish</strain>
    </source>
</reference>
<gene>
    <name evidence="10" type="ORF">ZOSMA_1G02690</name>
</gene>
<comment type="catalytic activity">
    <reaction evidence="1">
        <text>Hydrolysis of (1-&gt;3)-beta-D-glucosidic linkages in (1-&gt;3)-beta-D-glucans.</text>
        <dbReference type="EC" id="3.2.1.39"/>
    </reaction>
</comment>
<comment type="similarity">
    <text evidence="2 7">Belongs to the glycosyl hydrolase 17 family.</text>
</comment>
<dbReference type="InterPro" id="IPR044965">
    <property type="entry name" value="Glyco_hydro_17_plant"/>
</dbReference>